<evidence type="ECO:0000256" key="3">
    <source>
        <dbReference type="ARBA" id="ARBA00023172"/>
    </source>
</evidence>
<evidence type="ECO:0000313" key="10">
    <source>
        <dbReference type="Proteomes" id="UP000184148"/>
    </source>
</evidence>
<dbReference type="CDD" id="cd00338">
    <property type="entry name" value="Ser_Recombinase"/>
    <property type="match status" value="1"/>
</dbReference>
<dbReference type="PANTHER" id="PTHR30461">
    <property type="entry name" value="DNA-INVERTASE FROM LAMBDOID PROPHAGE"/>
    <property type="match status" value="1"/>
</dbReference>
<evidence type="ECO:0000259" key="7">
    <source>
        <dbReference type="PROSITE" id="PS51736"/>
    </source>
</evidence>
<protein>
    <submittedName>
        <fullName evidence="9">Site-specific DNA recombinase</fullName>
    </submittedName>
</protein>
<keyword evidence="10" id="KW-1185">Reference proteome</keyword>
<feature type="domain" description="Resolvase/invertase-type recombinase catalytic" evidence="7">
    <location>
        <begin position="11"/>
        <end position="157"/>
    </location>
</feature>
<accession>A0A1M5BX14</accession>
<dbReference type="GO" id="GO:0003677">
    <property type="term" value="F:DNA binding"/>
    <property type="evidence" value="ECO:0007669"/>
    <property type="project" value="UniProtKB-KW"/>
</dbReference>
<gene>
    <name evidence="9" type="ORF">SAMN02745133_02724</name>
</gene>
<organism evidence="9 10">
    <name type="scientific">Desulforamulus putei DSM 12395</name>
    <dbReference type="NCBI Taxonomy" id="1121429"/>
    <lineage>
        <taxon>Bacteria</taxon>
        <taxon>Bacillati</taxon>
        <taxon>Bacillota</taxon>
        <taxon>Clostridia</taxon>
        <taxon>Eubacteriales</taxon>
        <taxon>Peptococcaceae</taxon>
        <taxon>Desulforamulus</taxon>
    </lineage>
</organism>
<dbReference type="STRING" id="1121429.SAMN02745133_02724"/>
<dbReference type="GO" id="GO:0000150">
    <property type="term" value="F:DNA strand exchange activity"/>
    <property type="evidence" value="ECO:0007669"/>
    <property type="project" value="InterPro"/>
</dbReference>
<dbReference type="Gene3D" id="3.40.50.1390">
    <property type="entry name" value="Resolvase, N-terminal catalytic domain"/>
    <property type="match status" value="1"/>
</dbReference>
<dbReference type="GO" id="GO:0015074">
    <property type="term" value="P:DNA integration"/>
    <property type="evidence" value="ECO:0007669"/>
    <property type="project" value="UniProtKB-KW"/>
</dbReference>
<keyword evidence="6" id="KW-0175">Coiled coil</keyword>
<dbReference type="InterPro" id="IPR006119">
    <property type="entry name" value="Resolv_N"/>
</dbReference>
<keyword evidence="1" id="KW-0229">DNA integration</keyword>
<evidence type="ECO:0000259" key="8">
    <source>
        <dbReference type="PROSITE" id="PS51737"/>
    </source>
</evidence>
<evidence type="ECO:0000313" key="9">
    <source>
        <dbReference type="EMBL" id="SHF47058.1"/>
    </source>
</evidence>
<sequence length="535" mass="61873">MFNQADQQKVIVAIYVRVSTEEQADNFSIPAQLELLRSYCRAMSYEIYDEYVDAGFSGTTSDRPALGRLIDDAKTGKFQVILVYRIDRFFRSVKDLLFVVDYLDKLGVSFRSVTEPFDTTNPIGKFMLSLLGSIAQLERDTFIERSMMGKIRRAEEGYVVLSSPPYGYDYIMPFESGRKSKSEKGYLVVNNDEAQVVKEIFLEYIKPDQSTITVAKYLAQKGYKTKRGGRWGGERVYSILTNTAYIGEWRYKDISVSVPPIIDIDTFETAQKLLKERKNMIHRVTPRDYLLRGLLRCKKCGKYMGGTTQMHRHYKNGKRVGDPYKETYYYRCITSSLARRRGMDESCPAKWVKGENIETKVLNYLSEILSNPAKLNEALSAQQENVRNKKADTEKKLKELDKTMYRLANERERILEAYRSGVIELSDLQKSIEDIKSRQKTVEQQINEIKLSLIIEEEKSKNVFEIVEKHRNNWEAVHSLSFEEKRELLIKTVKCIWVETSPDGNVVLDIECYLPASEEQITTPPLASHEPGRFR</sequence>
<dbReference type="EMBL" id="FQUY01000026">
    <property type="protein sequence ID" value="SHF47058.1"/>
    <property type="molecule type" value="Genomic_DNA"/>
</dbReference>
<dbReference type="RefSeq" id="WP_073239927.1">
    <property type="nucleotide sequence ID" value="NZ_FQUY01000026.1"/>
</dbReference>
<feature type="active site" description="O-(5'-phospho-DNA)-serine intermediate" evidence="4 5">
    <location>
        <position position="19"/>
    </location>
</feature>
<dbReference type="InterPro" id="IPR050639">
    <property type="entry name" value="SSR_resolvase"/>
</dbReference>
<dbReference type="PROSITE" id="PS00397">
    <property type="entry name" value="RECOMBINASES_1"/>
    <property type="match status" value="1"/>
</dbReference>
<dbReference type="InterPro" id="IPR025827">
    <property type="entry name" value="Zn_ribbon_recom_dom"/>
</dbReference>
<dbReference type="SUPFAM" id="SSF53041">
    <property type="entry name" value="Resolvase-like"/>
    <property type="match status" value="1"/>
</dbReference>
<evidence type="ECO:0000256" key="5">
    <source>
        <dbReference type="PROSITE-ProRule" id="PRU10137"/>
    </source>
</evidence>
<feature type="coiled-coil region" evidence="6">
    <location>
        <begin position="376"/>
        <end position="445"/>
    </location>
</feature>
<proteinExistence type="predicted"/>
<evidence type="ECO:0000256" key="1">
    <source>
        <dbReference type="ARBA" id="ARBA00022908"/>
    </source>
</evidence>
<dbReference type="Pfam" id="PF13408">
    <property type="entry name" value="Zn_ribbon_recom"/>
    <property type="match status" value="1"/>
</dbReference>
<evidence type="ECO:0000256" key="4">
    <source>
        <dbReference type="PIRSR" id="PIRSR606118-50"/>
    </source>
</evidence>
<dbReference type="OrthoDB" id="1094757at2"/>
<name>A0A1M5BX14_9FIRM</name>
<dbReference type="PROSITE" id="PS51736">
    <property type="entry name" value="RECOMBINASES_3"/>
    <property type="match status" value="1"/>
</dbReference>
<dbReference type="SMART" id="SM00857">
    <property type="entry name" value="Resolvase"/>
    <property type="match status" value="1"/>
</dbReference>
<dbReference type="InterPro" id="IPR038109">
    <property type="entry name" value="DNA_bind_recomb_sf"/>
</dbReference>
<keyword evidence="3" id="KW-0233">DNA recombination</keyword>
<dbReference type="AlphaFoldDB" id="A0A1M5BX14"/>
<evidence type="ECO:0000256" key="2">
    <source>
        <dbReference type="ARBA" id="ARBA00023125"/>
    </source>
</evidence>
<dbReference type="Pfam" id="PF07508">
    <property type="entry name" value="Recombinase"/>
    <property type="match status" value="1"/>
</dbReference>
<keyword evidence="2" id="KW-0238">DNA-binding</keyword>
<dbReference type="Pfam" id="PF00239">
    <property type="entry name" value="Resolvase"/>
    <property type="match status" value="1"/>
</dbReference>
<feature type="domain" description="Recombinase" evidence="8">
    <location>
        <begin position="165"/>
        <end position="280"/>
    </location>
</feature>
<dbReference type="Proteomes" id="UP000184148">
    <property type="component" value="Unassembled WGS sequence"/>
</dbReference>
<evidence type="ECO:0000256" key="6">
    <source>
        <dbReference type="SAM" id="Coils"/>
    </source>
</evidence>
<dbReference type="Gene3D" id="3.90.1750.20">
    <property type="entry name" value="Putative Large Serine Recombinase, Chain B, Domain 2"/>
    <property type="match status" value="1"/>
</dbReference>
<dbReference type="PROSITE" id="PS51737">
    <property type="entry name" value="RECOMBINASE_DNA_BIND"/>
    <property type="match status" value="1"/>
</dbReference>
<dbReference type="InterPro" id="IPR011109">
    <property type="entry name" value="DNA_bind_recombinase_dom"/>
</dbReference>
<dbReference type="PANTHER" id="PTHR30461:SF23">
    <property type="entry name" value="DNA RECOMBINASE-RELATED"/>
    <property type="match status" value="1"/>
</dbReference>
<dbReference type="InterPro" id="IPR006118">
    <property type="entry name" value="Recombinase_CS"/>
</dbReference>
<reference evidence="10" key="1">
    <citation type="submission" date="2016-11" db="EMBL/GenBank/DDBJ databases">
        <authorList>
            <person name="Varghese N."/>
            <person name="Submissions S."/>
        </authorList>
    </citation>
    <scope>NUCLEOTIDE SEQUENCE [LARGE SCALE GENOMIC DNA]</scope>
    <source>
        <strain evidence="10">DSM 12395</strain>
    </source>
</reference>
<dbReference type="InterPro" id="IPR036162">
    <property type="entry name" value="Resolvase-like_N_sf"/>
</dbReference>